<dbReference type="CDD" id="cd00851">
    <property type="entry name" value="MTH1175"/>
    <property type="match status" value="1"/>
</dbReference>
<keyword evidence="3" id="KW-1185">Reference proteome</keyword>
<dbReference type="InterPro" id="IPR033913">
    <property type="entry name" value="MTH1175_dom"/>
</dbReference>
<organism evidence="2 3">
    <name type="scientific">Formimonas warabiya</name>
    <dbReference type="NCBI Taxonomy" id="1761012"/>
    <lineage>
        <taxon>Bacteria</taxon>
        <taxon>Bacillati</taxon>
        <taxon>Bacillota</taxon>
        <taxon>Clostridia</taxon>
        <taxon>Eubacteriales</taxon>
        <taxon>Peptococcaceae</taxon>
        <taxon>Candidatus Formimonas</taxon>
    </lineage>
</organism>
<name>A0A3G1L262_FORW1</name>
<dbReference type="PANTHER" id="PTHR42983:SF1">
    <property type="entry name" value="IRON-MOLYBDENUM PROTEIN"/>
    <property type="match status" value="1"/>
</dbReference>
<dbReference type="InterPro" id="IPR036105">
    <property type="entry name" value="DiNase_FeMo-co_biosyn_sf"/>
</dbReference>
<dbReference type="SUPFAM" id="SSF53146">
    <property type="entry name" value="Nitrogenase accessory factor-like"/>
    <property type="match status" value="1"/>
</dbReference>
<dbReference type="KEGG" id="fwa:DCMF_24740"/>
<proteinExistence type="predicted"/>
<protein>
    <submittedName>
        <fullName evidence="2">Dinitrogenase iron-molybdenum cofactor</fullName>
    </submittedName>
</protein>
<feature type="domain" description="Dinitrogenase iron-molybdenum cofactor biosynthesis" evidence="1">
    <location>
        <begin position="1"/>
        <end position="87"/>
    </location>
</feature>
<accession>A0A3G1L262</accession>
<dbReference type="Gene3D" id="3.30.420.130">
    <property type="entry name" value="Dinitrogenase iron-molybdenum cofactor biosynthesis domain"/>
    <property type="match status" value="1"/>
</dbReference>
<dbReference type="Proteomes" id="UP000323521">
    <property type="component" value="Chromosome"/>
</dbReference>
<dbReference type="InterPro" id="IPR003731">
    <property type="entry name" value="Di-Nase_FeMo-co_biosynth"/>
</dbReference>
<dbReference type="PANTHER" id="PTHR42983">
    <property type="entry name" value="DINITROGENASE IRON-MOLYBDENUM COFACTOR PROTEIN-RELATED"/>
    <property type="match status" value="1"/>
</dbReference>
<reference evidence="2 3" key="1">
    <citation type="submission" date="2016-10" db="EMBL/GenBank/DDBJ databases">
        <title>Complete Genome Sequence of Peptococcaceae strain DCMF.</title>
        <authorList>
            <person name="Edwards R.J."/>
            <person name="Holland S.I."/>
            <person name="Deshpande N.P."/>
            <person name="Wong Y.K."/>
            <person name="Ertan H."/>
            <person name="Manefield M."/>
            <person name="Russell T.L."/>
            <person name="Lee M.J."/>
        </authorList>
    </citation>
    <scope>NUCLEOTIDE SEQUENCE [LARGE SCALE GENOMIC DNA]</scope>
    <source>
        <strain evidence="2 3">DCMF</strain>
    </source>
</reference>
<dbReference type="Pfam" id="PF02579">
    <property type="entry name" value="Nitro_FeMo-Co"/>
    <property type="match status" value="1"/>
</dbReference>
<evidence type="ECO:0000313" key="3">
    <source>
        <dbReference type="Proteomes" id="UP000323521"/>
    </source>
</evidence>
<sequence>MVSQHFGHCEGFQVFDVEGGKVIKQEFVQSPGHRPGFLPPYLAEKGVNVVIAGGMGATAQELFQERGISVIVGAQGPMEDVVDQYLKGNLVSTGSICSEHAHEGHCHD</sequence>
<evidence type="ECO:0000313" key="2">
    <source>
        <dbReference type="EMBL" id="ATW28882.1"/>
    </source>
</evidence>
<dbReference type="AlphaFoldDB" id="A0A3G1L262"/>
<evidence type="ECO:0000259" key="1">
    <source>
        <dbReference type="Pfam" id="PF02579"/>
    </source>
</evidence>
<dbReference type="EMBL" id="CP017634">
    <property type="protein sequence ID" value="ATW28882.1"/>
    <property type="molecule type" value="Genomic_DNA"/>
</dbReference>
<gene>
    <name evidence="2" type="ORF">DCMF_24740</name>
</gene>